<evidence type="ECO:0000256" key="1">
    <source>
        <dbReference type="ARBA" id="ARBA00004817"/>
    </source>
</evidence>
<dbReference type="UniPathway" id="UPA00120">
    <property type="reaction ID" value="UER00203"/>
</dbReference>
<dbReference type="EC" id="5.4.99.5" evidence="2"/>
<organism evidence="7 8">
    <name type="scientific">Enterovibrio nigricans DSM 22720</name>
    <dbReference type="NCBI Taxonomy" id="1121868"/>
    <lineage>
        <taxon>Bacteria</taxon>
        <taxon>Pseudomonadati</taxon>
        <taxon>Pseudomonadota</taxon>
        <taxon>Gammaproteobacteria</taxon>
        <taxon>Vibrionales</taxon>
        <taxon>Vibrionaceae</taxon>
        <taxon>Enterovibrio</taxon>
    </lineage>
</organism>
<dbReference type="Pfam" id="PF01817">
    <property type="entry name" value="CM_2"/>
    <property type="match status" value="1"/>
</dbReference>
<dbReference type="PANTHER" id="PTHR38041">
    <property type="entry name" value="CHORISMATE MUTASE"/>
    <property type="match status" value="1"/>
</dbReference>
<keyword evidence="8" id="KW-1185">Reference proteome</keyword>
<name>A0A1T4VU19_9GAMM</name>
<dbReference type="PANTHER" id="PTHR38041:SF2">
    <property type="entry name" value="SECRETED CHORISMATE MUTASE"/>
    <property type="match status" value="1"/>
</dbReference>
<evidence type="ECO:0000256" key="2">
    <source>
        <dbReference type="ARBA" id="ARBA00012404"/>
    </source>
</evidence>
<proteinExistence type="predicted"/>
<feature type="domain" description="Chorismate mutase" evidence="6">
    <location>
        <begin position="1"/>
        <end position="97"/>
    </location>
</feature>
<protein>
    <recommendedName>
        <fullName evidence="2">chorismate mutase</fullName>
        <ecNumber evidence="2">5.4.99.5</ecNumber>
    </recommendedName>
</protein>
<dbReference type="RefSeq" id="WP_078754378.1">
    <property type="nucleotide sequence ID" value="NZ_FUXU01000099.1"/>
</dbReference>
<dbReference type="InterPro" id="IPR051331">
    <property type="entry name" value="Chorismate_mutase-related"/>
</dbReference>
<evidence type="ECO:0000313" key="8">
    <source>
        <dbReference type="Proteomes" id="UP000190162"/>
    </source>
</evidence>
<comment type="pathway">
    <text evidence="1">Metabolic intermediate biosynthesis; prephenate biosynthesis; prephenate from chorismate: step 1/1.</text>
</comment>
<evidence type="ECO:0000256" key="5">
    <source>
        <dbReference type="SAM" id="SignalP"/>
    </source>
</evidence>
<dbReference type="InterPro" id="IPR002701">
    <property type="entry name" value="CM_II_prokaryot"/>
</dbReference>
<feature type="chain" id="PRO_5012278595" description="chorismate mutase" evidence="5">
    <location>
        <begin position="20"/>
        <end position="176"/>
    </location>
</feature>
<evidence type="ECO:0000313" key="7">
    <source>
        <dbReference type="EMBL" id="SKA68328.1"/>
    </source>
</evidence>
<dbReference type="Proteomes" id="UP000190162">
    <property type="component" value="Unassembled WGS sequence"/>
</dbReference>
<evidence type="ECO:0000259" key="6">
    <source>
        <dbReference type="PROSITE" id="PS51168"/>
    </source>
</evidence>
<dbReference type="InterPro" id="IPR008240">
    <property type="entry name" value="Chorismate_mutase_periplasmic"/>
</dbReference>
<dbReference type="Gene3D" id="1.20.59.10">
    <property type="entry name" value="Chorismate mutase"/>
    <property type="match status" value="1"/>
</dbReference>
<dbReference type="NCBIfam" id="NF005965">
    <property type="entry name" value="PRK08055.1"/>
    <property type="match status" value="1"/>
</dbReference>
<dbReference type="SMART" id="SM00830">
    <property type="entry name" value="CM_2"/>
    <property type="match status" value="1"/>
</dbReference>
<dbReference type="NCBIfam" id="TIGR01806">
    <property type="entry name" value="CM_mono2"/>
    <property type="match status" value="1"/>
</dbReference>
<accession>A0A1T4VU19</accession>
<dbReference type="InterPro" id="IPR036263">
    <property type="entry name" value="Chorismate_II_sf"/>
</dbReference>
<keyword evidence="4" id="KW-0413">Isomerase</keyword>
<dbReference type="InterPro" id="IPR036979">
    <property type="entry name" value="CM_dom_sf"/>
</dbReference>
<dbReference type="GO" id="GO:0009697">
    <property type="term" value="P:salicylic acid biosynthetic process"/>
    <property type="evidence" value="ECO:0007669"/>
    <property type="project" value="TreeGrafter"/>
</dbReference>
<dbReference type="AlphaFoldDB" id="A0A1T4VU19"/>
<dbReference type="OrthoDB" id="8445094at2"/>
<sequence length="176" mass="19950">MPKSILFAILTFCSFSVFANPSLNTLFSAINERLSYMEDVALFKANNHKPIEDIEREKIVINKASESAKDSGLNQQSVIGFFTAQISAAKAIQYRYRADLLTEGSAREPRDLTDEIRPELIRLGKTINTEVALFLREGGEFRSSDWQTFESTINQSYLTSKDKKKLFNALTQIQLL</sequence>
<dbReference type="SUPFAM" id="SSF48600">
    <property type="entry name" value="Chorismate mutase II"/>
    <property type="match status" value="1"/>
</dbReference>
<gene>
    <name evidence="7" type="ORF">SAMN02745132_04286</name>
</gene>
<dbReference type="GO" id="GO:0004106">
    <property type="term" value="F:chorismate mutase activity"/>
    <property type="evidence" value="ECO:0007669"/>
    <property type="project" value="UniProtKB-EC"/>
</dbReference>
<keyword evidence="3 5" id="KW-0732">Signal</keyword>
<reference evidence="8" key="1">
    <citation type="submission" date="2017-02" db="EMBL/GenBank/DDBJ databases">
        <authorList>
            <person name="Varghese N."/>
            <person name="Submissions S."/>
        </authorList>
    </citation>
    <scope>NUCLEOTIDE SEQUENCE [LARGE SCALE GENOMIC DNA]</scope>
    <source>
        <strain evidence="8">DSM 22720</strain>
    </source>
</reference>
<dbReference type="PROSITE" id="PS51168">
    <property type="entry name" value="CHORISMATE_MUT_2"/>
    <property type="match status" value="1"/>
</dbReference>
<dbReference type="EMBL" id="FUXU01000099">
    <property type="protein sequence ID" value="SKA68328.1"/>
    <property type="molecule type" value="Genomic_DNA"/>
</dbReference>
<evidence type="ECO:0000256" key="3">
    <source>
        <dbReference type="ARBA" id="ARBA00022729"/>
    </source>
</evidence>
<dbReference type="GO" id="GO:0046417">
    <property type="term" value="P:chorismate metabolic process"/>
    <property type="evidence" value="ECO:0007669"/>
    <property type="project" value="InterPro"/>
</dbReference>
<feature type="signal peptide" evidence="5">
    <location>
        <begin position="1"/>
        <end position="19"/>
    </location>
</feature>
<evidence type="ECO:0000256" key="4">
    <source>
        <dbReference type="ARBA" id="ARBA00023235"/>
    </source>
</evidence>